<accession>A0AAP0JKT0</accession>
<dbReference type="EMBL" id="JBBNAF010000006">
    <property type="protein sequence ID" value="KAK9134988.1"/>
    <property type="molecule type" value="Genomic_DNA"/>
</dbReference>
<dbReference type="Proteomes" id="UP001420932">
    <property type="component" value="Unassembled WGS sequence"/>
</dbReference>
<name>A0AAP0JKT0_9MAGN</name>
<evidence type="ECO:0000313" key="1">
    <source>
        <dbReference type="EMBL" id="KAK9134988.1"/>
    </source>
</evidence>
<sequence length="49" mass="5349">MSRCYTEKAIFGLKGGELSLLSLVTLGMCNGFPFPLSQPYCISCRLVCT</sequence>
<comment type="caution">
    <text evidence="1">The sequence shown here is derived from an EMBL/GenBank/DDBJ whole genome shotgun (WGS) entry which is preliminary data.</text>
</comment>
<gene>
    <name evidence="1" type="ORF">Syun_014318</name>
</gene>
<keyword evidence="2" id="KW-1185">Reference proteome</keyword>
<proteinExistence type="predicted"/>
<reference evidence="1 2" key="1">
    <citation type="submission" date="2024-01" db="EMBL/GenBank/DDBJ databases">
        <title>Genome assemblies of Stephania.</title>
        <authorList>
            <person name="Yang L."/>
        </authorList>
    </citation>
    <scope>NUCLEOTIDE SEQUENCE [LARGE SCALE GENOMIC DNA]</scope>
    <source>
        <strain evidence="1">YNDBR</strain>
        <tissue evidence="1">Leaf</tissue>
    </source>
</reference>
<protein>
    <submittedName>
        <fullName evidence="1">Uncharacterized protein</fullName>
    </submittedName>
</protein>
<dbReference type="AlphaFoldDB" id="A0AAP0JKT0"/>
<organism evidence="1 2">
    <name type="scientific">Stephania yunnanensis</name>
    <dbReference type="NCBI Taxonomy" id="152371"/>
    <lineage>
        <taxon>Eukaryota</taxon>
        <taxon>Viridiplantae</taxon>
        <taxon>Streptophyta</taxon>
        <taxon>Embryophyta</taxon>
        <taxon>Tracheophyta</taxon>
        <taxon>Spermatophyta</taxon>
        <taxon>Magnoliopsida</taxon>
        <taxon>Ranunculales</taxon>
        <taxon>Menispermaceae</taxon>
        <taxon>Menispermoideae</taxon>
        <taxon>Cissampelideae</taxon>
        <taxon>Stephania</taxon>
    </lineage>
</organism>
<evidence type="ECO:0000313" key="2">
    <source>
        <dbReference type="Proteomes" id="UP001420932"/>
    </source>
</evidence>